<organism evidence="1 2">
    <name type="scientific">Suillus luteus UH-Slu-Lm8-n1</name>
    <dbReference type="NCBI Taxonomy" id="930992"/>
    <lineage>
        <taxon>Eukaryota</taxon>
        <taxon>Fungi</taxon>
        <taxon>Dikarya</taxon>
        <taxon>Basidiomycota</taxon>
        <taxon>Agaricomycotina</taxon>
        <taxon>Agaricomycetes</taxon>
        <taxon>Agaricomycetidae</taxon>
        <taxon>Boletales</taxon>
        <taxon>Suillineae</taxon>
        <taxon>Suillaceae</taxon>
        <taxon>Suillus</taxon>
    </lineage>
</organism>
<reference evidence="2" key="2">
    <citation type="submission" date="2015-01" db="EMBL/GenBank/DDBJ databases">
        <title>Evolutionary Origins and Diversification of the Mycorrhizal Mutualists.</title>
        <authorList>
            <consortium name="DOE Joint Genome Institute"/>
            <consortium name="Mycorrhizal Genomics Consortium"/>
            <person name="Kohler A."/>
            <person name="Kuo A."/>
            <person name="Nagy L.G."/>
            <person name="Floudas D."/>
            <person name="Copeland A."/>
            <person name="Barry K.W."/>
            <person name="Cichocki N."/>
            <person name="Veneault-Fourrey C."/>
            <person name="LaButti K."/>
            <person name="Lindquist E.A."/>
            <person name="Lipzen A."/>
            <person name="Lundell T."/>
            <person name="Morin E."/>
            <person name="Murat C."/>
            <person name="Riley R."/>
            <person name="Ohm R."/>
            <person name="Sun H."/>
            <person name="Tunlid A."/>
            <person name="Henrissat B."/>
            <person name="Grigoriev I.V."/>
            <person name="Hibbett D.S."/>
            <person name="Martin F."/>
        </authorList>
    </citation>
    <scope>NUCLEOTIDE SEQUENCE [LARGE SCALE GENOMIC DNA]</scope>
    <source>
        <strain evidence="2">UH-Slu-Lm8-n1</strain>
    </source>
</reference>
<protein>
    <submittedName>
        <fullName evidence="1">Uncharacterized protein</fullName>
    </submittedName>
</protein>
<evidence type="ECO:0000313" key="1">
    <source>
        <dbReference type="EMBL" id="KIK31459.1"/>
    </source>
</evidence>
<dbReference type="AlphaFoldDB" id="A0A0C9ZZX1"/>
<dbReference type="EMBL" id="KN836972">
    <property type="protein sequence ID" value="KIK31459.1"/>
    <property type="molecule type" value="Genomic_DNA"/>
</dbReference>
<evidence type="ECO:0000313" key="2">
    <source>
        <dbReference type="Proteomes" id="UP000054485"/>
    </source>
</evidence>
<dbReference type="InParanoid" id="A0A0C9ZZX1"/>
<gene>
    <name evidence="1" type="ORF">CY34DRAFT_19899</name>
</gene>
<accession>A0A0C9ZZX1</accession>
<reference evidence="1 2" key="1">
    <citation type="submission" date="2014-04" db="EMBL/GenBank/DDBJ databases">
        <authorList>
            <consortium name="DOE Joint Genome Institute"/>
            <person name="Kuo A."/>
            <person name="Ruytinx J."/>
            <person name="Rineau F."/>
            <person name="Colpaert J."/>
            <person name="Kohler A."/>
            <person name="Nagy L.G."/>
            <person name="Floudas D."/>
            <person name="Copeland A."/>
            <person name="Barry K.W."/>
            <person name="Cichocki N."/>
            <person name="Veneault-Fourrey C."/>
            <person name="LaButti K."/>
            <person name="Lindquist E.A."/>
            <person name="Lipzen A."/>
            <person name="Lundell T."/>
            <person name="Morin E."/>
            <person name="Murat C."/>
            <person name="Sun H."/>
            <person name="Tunlid A."/>
            <person name="Henrissat B."/>
            <person name="Grigoriev I.V."/>
            <person name="Hibbett D.S."/>
            <person name="Martin F."/>
            <person name="Nordberg H.P."/>
            <person name="Cantor M.N."/>
            <person name="Hua S.X."/>
        </authorList>
    </citation>
    <scope>NUCLEOTIDE SEQUENCE [LARGE SCALE GENOMIC DNA]</scope>
    <source>
        <strain evidence="1 2">UH-Slu-Lm8-n1</strain>
    </source>
</reference>
<dbReference type="HOGENOM" id="CLU_1897579_0_0_1"/>
<keyword evidence="2" id="KW-1185">Reference proteome</keyword>
<name>A0A0C9ZZX1_9AGAM</name>
<dbReference type="Proteomes" id="UP000054485">
    <property type="component" value="Unassembled WGS sequence"/>
</dbReference>
<sequence length="134" mass="15032">MIGYDSIGLVLVWQEVVNNIVKEAIAAEPPQRHSNLKFELRSRHDARSISQARLEIVNDIQHLTANKPCGFFKLNLLLIISRPGITPQRALTVKIFHHARLIRWIALLFLSLTASSSHTQVSPHSTGRLSPNAI</sequence>
<proteinExistence type="predicted"/>